<keyword evidence="10" id="KW-0472">Membrane</keyword>
<keyword evidence="8" id="KW-0902">Two-component regulatory system</keyword>
<dbReference type="PROSITE" id="PS50110">
    <property type="entry name" value="RESPONSE_REGULATORY"/>
    <property type="match status" value="1"/>
</dbReference>
<evidence type="ECO:0000256" key="5">
    <source>
        <dbReference type="ARBA" id="ARBA00022741"/>
    </source>
</evidence>
<evidence type="ECO:0000256" key="9">
    <source>
        <dbReference type="PROSITE-ProRule" id="PRU00169"/>
    </source>
</evidence>
<accession>A0A370DIX8</accession>
<evidence type="ECO:0000256" key="10">
    <source>
        <dbReference type="SAM" id="Phobius"/>
    </source>
</evidence>
<keyword evidence="7" id="KW-0067">ATP-binding</keyword>
<evidence type="ECO:0000256" key="8">
    <source>
        <dbReference type="ARBA" id="ARBA00023012"/>
    </source>
</evidence>
<dbReference type="Pfam" id="PF00989">
    <property type="entry name" value="PAS"/>
    <property type="match status" value="1"/>
</dbReference>
<feature type="domain" description="Histidine kinase" evidence="11">
    <location>
        <begin position="446"/>
        <end position="668"/>
    </location>
</feature>
<dbReference type="Gene3D" id="3.30.565.10">
    <property type="entry name" value="Histidine kinase-like ATPase, C-terminal domain"/>
    <property type="match status" value="1"/>
</dbReference>
<evidence type="ECO:0000256" key="3">
    <source>
        <dbReference type="ARBA" id="ARBA00022553"/>
    </source>
</evidence>
<keyword evidence="5" id="KW-0547">Nucleotide-binding</keyword>
<evidence type="ECO:0000256" key="4">
    <source>
        <dbReference type="ARBA" id="ARBA00022679"/>
    </source>
</evidence>
<dbReference type="SUPFAM" id="SSF55874">
    <property type="entry name" value="ATPase domain of HSP90 chaperone/DNA topoisomerase II/histidine kinase"/>
    <property type="match status" value="1"/>
</dbReference>
<evidence type="ECO:0000259" key="11">
    <source>
        <dbReference type="PROSITE" id="PS50109"/>
    </source>
</evidence>
<feature type="domain" description="PAC" evidence="14">
    <location>
        <begin position="381"/>
        <end position="433"/>
    </location>
</feature>
<feature type="domain" description="Response regulatory" evidence="12">
    <location>
        <begin position="693"/>
        <end position="807"/>
    </location>
</feature>
<dbReference type="GO" id="GO:0005524">
    <property type="term" value="F:ATP binding"/>
    <property type="evidence" value="ECO:0007669"/>
    <property type="project" value="UniProtKB-KW"/>
</dbReference>
<dbReference type="SMART" id="SM00388">
    <property type="entry name" value="HisKA"/>
    <property type="match status" value="1"/>
</dbReference>
<dbReference type="SUPFAM" id="SSF55785">
    <property type="entry name" value="PYP-like sensor domain (PAS domain)"/>
    <property type="match status" value="1"/>
</dbReference>
<dbReference type="AlphaFoldDB" id="A0A370DIX8"/>
<organism evidence="15 16">
    <name type="scientific">endosymbiont of Galathealinum brachiosum</name>
    <dbReference type="NCBI Taxonomy" id="2200906"/>
    <lineage>
        <taxon>Bacteria</taxon>
        <taxon>Pseudomonadati</taxon>
        <taxon>Pseudomonadota</taxon>
        <taxon>Gammaproteobacteria</taxon>
        <taxon>sulfur-oxidizing symbionts</taxon>
    </lineage>
</organism>
<dbReference type="Pfam" id="PF00512">
    <property type="entry name" value="HisKA"/>
    <property type="match status" value="1"/>
</dbReference>
<keyword evidence="6" id="KW-0418">Kinase</keyword>
<evidence type="ECO:0000256" key="1">
    <source>
        <dbReference type="ARBA" id="ARBA00000085"/>
    </source>
</evidence>
<dbReference type="EMBL" id="QFXC01000007">
    <property type="protein sequence ID" value="RDH84878.1"/>
    <property type="molecule type" value="Genomic_DNA"/>
</dbReference>
<dbReference type="Gene3D" id="3.40.50.2300">
    <property type="match status" value="1"/>
</dbReference>
<evidence type="ECO:0000313" key="16">
    <source>
        <dbReference type="Proteomes" id="UP000254266"/>
    </source>
</evidence>
<reference evidence="15 16" key="1">
    <citation type="journal article" date="2018" name="ISME J.">
        <title>Endosymbiont genomes yield clues of tubeworm success.</title>
        <authorList>
            <person name="Li Y."/>
            <person name="Liles M.R."/>
            <person name="Halanych K.M."/>
        </authorList>
    </citation>
    <scope>NUCLEOTIDE SEQUENCE [LARGE SCALE GENOMIC DNA]</scope>
    <source>
        <strain evidence="15">A1464</strain>
    </source>
</reference>
<dbReference type="InterPro" id="IPR005467">
    <property type="entry name" value="His_kinase_dom"/>
</dbReference>
<evidence type="ECO:0000313" key="15">
    <source>
        <dbReference type="EMBL" id="RDH84878.1"/>
    </source>
</evidence>
<evidence type="ECO:0000259" key="12">
    <source>
        <dbReference type="PROSITE" id="PS50110"/>
    </source>
</evidence>
<evidence type="ECO:0000256" key="2">
    <source>
        <dbReference type="ARBA" id="ARBA00012438"/>
    </source>
</evidence>
<protein>
    <recommendedName>
        <fullName evidence="2">histidine kinase</fullName>
        <ecNumber evidence="2">2.7.13.3</ecNumber>
    </recommendedName>
</protein>
<dbReference type="GO" id="GO:0000155">
    <property type="term" value="F:phosphorelay sensor kinase activity"/>
    <property type="evidence" value="ECO:0007669"/>
    <property type="project" value="InterPro"/>
</dbReference>
<keyword evidence="10" id="KW-1133">Transmembrane helix</keyword>
<dbReference type="PANTHER" id="PTHR43065">
    <property type="entry name" value="SENSOR HISTIDINE KINASE"/>
    <property type="match status" value="1"/>
</dbReference>
<dbReference type="PROSITE" id="PS50109">
    <property type="entry name" value="HIS_KIN"/>
    <property type="match status" value="1"/>
</dbReference>
<evidence type="ECO:0000256" key="6">
    <source>
        <dbReference type="ARBA" id="ARBA00022777"/>
    </source>
</evidence>
<keyword evidence="10" id="KW-0812">Transmembrane</keyword>
<dbReference type="GO" id="GO:0006355">
    <property type="term" value="P:regulation of DNA-templated transcription"/>
    <property type="evidence" value="ECO:0007669"/>
    <property type="project" value="InterPro"/>
</dbReference>
<dbReference type="PROSITE" id="PS50112">
    <property type="entry name" value="PAS"/>
    <property type="match status" value="1"/>
</dbReference>
<dbReference type="SMART" id="SM00091">
    <property type="entry name" value="PAS"/>
    <property type="match status" value="1"/>
</dbReference>
<feature type="modified residue" description="4-aspartylphosphate" evidence="9">
    <location>
        <position position="742"/>
    </location>
</feature>
<feature type="transmembrane region" description="Helical" evidence="10">
    <location>
        <begin position="6"/>
        <end position="27"/>
    </location>
</feature>
<comment type="catalytic activity">
    <reaction evidence="1">
        <text>ATP + protein L-histidine = ADP + protein N-phospho-L-histidine.</text>
        <dbReference type="EC" id="2.7.13.3"/>
    </reaction>
</comment>
<dbReference type="InterPro" id="IPR001789">
    <property type="entry name" value="Sig_transdc_resp-reg_receiver"/>
</dbReference>
<dbReference type="InterPro" id="IPR000014">
    <property type="entry name" value="PAS"/>
</dbReference>
<evidence type="ECO:0000259" key="14">
    <source>
        <dbReference type="PROSITE" id="PS50113"/>
    </source>
</evidence>
<evidence type="ECO:0000256" key="7">
    <source>
        <dbReference type="ARBA" id="ARBA00022840"/>
    </source>
</evidence>
<dbReference type="InterPro" id="IPR011006">
    <property type="entry name" value="CheY-like_superfamily"/>
</dbReference>
<dbReference type="PRINTS" id="PR00344">
    <property type="entry name" value="BCTRLSENSOR"/>
</dbReference>
<dbReference type="Pfam" id="PF00072">
    <property type="entry name" value="Response_reg"/>
    <property type="match status" value="1"/>
</dbReference>
<dbReference type="NCBIfam" id="TIGR00229">
    <property type="entry name" value="sensory_box"/>
    <property type="match status" value="1"/>
</dbReference>
<dbReference type="Gene3D" id="1.10.287.130">
    <property type="match status" value="1"/>
</dbReference>
<dbReference type="CDD" id="cd00130">
    <property type="entry name" value="PAS"/>
    <property type="match status" value="1"/>
</dbReference>
<dbReference type="SUPFAM" id="SSF47384">
    <property type="entry name" value="Homodimeric domain of signal transducing histidine kinase"/>
    <property type="match status" value="1"/>
</dbReference>
<dbReference type="Pfam" id="PF02518">
    <property type="entry name" value="HATPase_c"/>
    <property type="match status" value="1"/>
</dbReference>
<dbReference type="PANTHER" id="PTHR43065:SF46">
    <property type="entry name" value="C4-DICARBOXYLATE TRANSPORT SENSOR PROTEIN DCTB"/>
    <property type="match status" value="1"/>
</dbReference>
<keyword evidence="4" id="KW-0808">Transferase</keyword>
<dbReference type="SMART" id="SM00387">
    <property type="entry name" value="HATPase_c"/>
    <property type="match status" value="1"/>
</dbReference>
<dbReference type="SUPFAM" id="SSF52172">
    <property type="entry name" value="CheY-like"/>
    <property type="match status" value="1"/>
</dbReference>
<dbReference type="InterPro" id="IPR013767">
    <property type="entry name" value="PAS_fold"/>
</dbReference>
<dbReference type="InterPro" id="IPR036890">
    <property type="entry name" value="HATPase_C_sf"/>
</dbReference>
<sequence length="809" mass="91561">MLLSIKQYAIIFTLFIVFLITVFTYQISRNIEEAGIKIDKSQEASSTTELEHSIQLTVENIKQSANELSQWEEVTQQINSPEIFAYWYNVRFKKSAFDLQKYTVDLMIYDVDGKALEKLDDNTLPFEIKIEGIDAIKFRFVNDQDVIYILPVYSTDESRSVIGYVSTQIKFIPLLKSLSNFQFVKSDSIQFIIQDQFGFYDSLNTEQFLYVTRKPEGLLRLENQIQESIIQLVFIIIIPTLILFSALVFIVAVPMKDITNYINTLRAKPANNSEYRYQRLFQVTELKTIYESLAQYHRELNQNEEHLSLTLNSIGDAVITTDSENNVVRMNPVAEKLTGWSISNAKGTPLKEVFNVIDPANKESMIDTFDRVINSGEVVHLGKRSTLISKNNTEYIIADSAAPIRDDSGKIHGIVLVFNDITEQRMKDEQLQHSLKMDALGKLTGGIAHDFNNLLGVILGYSELLTTSKNLNEHKMLNYAEKIFNAGERARKLTSQLLAFSRKQTSESTITDINQLLQSEQHMLEKILTARVELILDLDKKIWPVYLDQNLLQDAILNMSINSMHAMPDGGQLILSTQNIHLDGLNKKHVSLPEGDYVHFTINDTGIGMDNATCNKIFDPFFSTKGDQGTGLGMSQVYGFVKQSNGAIYAYSTRGAGTQISIYLPRYSVLDDTSNEIDKVKLKIDVVPAGNESILVVDDEPALLELSCNILKSQGYQVTFANSGDEALSILEKNTIHLLLTDVIMPKMDGFQLASIVAEKYPETKIQMVSGYSDDKNKHVEDDDLHQNMLHKPFKSDELLIKVRKTLDS</sequence>
<dbReference type="InterPro" id="IPR004358">
    <property type="entry name" value="Sig_transdc_His_kin-like_C"/>
</dbReference>
<gene>
    <name evidence="15" type="ORF">DIZ80_05280</name>
</gene>
<feature type="transmembrane region" description="Helical" evidence="10">
    <location>
        <begin position="229"/>
        <end position="253"/>
    </location>
</feature>
<dbReference type="InterPro" id="IPR003594">
    <property type="entry name" value="HATPase_dom"/>
</dbReference>
<dbReference type="Proteomes" id="UP000254266">
    <property type="component" value="Unassembled WGS sequence"/>
</dbReference>
<keyword evidence="16" id="KW-1185">Reference proteome</keyword>
<dbReference type="SMART" id="SM00448">
    <property type="entry name" value="REC"/>
    <property type="match status" value="1"/>
</dbReference>
<keyword evidence="3 9" id="KW-0597">Phosphoprotein</keyword>
<dbReference type="PROSITE" id="PS50113">
    <property type="entry name" value="PAC"/>
    <property type="match status" value="1"/>
</dbReference>
<dbReference type="InterPro" id="IPR036097">
    <property type="entry name" value="HisK_dim/P_sf"/>
</dbReference>
<dbReference type="InterPro" id="IPR035965">
    <property type="entry name" value="PAS-like_dom_sf"/>
</dbReference>
<dbReference type="EC" id="2.7.13.3" evidence="2"/>
<evidence type="ECO:0000259" key="13">
    <source>
        <dbReference type="PROSITE" id="PS50112"/>
    </source>
</evidence>
<dbReference type="InterPro" id="IPR000700">
    <property type="entry name" value="PAS-assoc_C"/>
</dbReference>
<comment type="caution">
    <text evidence="15">The sequence shown here is derived from an EMBL/GenBank/DDBJ whole genome shotgun (WGS) entry which is preliminary data.</text>
</comment>
<dbReference type="InterPro" id="IPR003661">
    <property type="entry name" value="HisK_dim/P_dom"/>
</dbReference>
<proteinExistence type="predicted"/>
<feature type="domain" description="PAS" evidence="13">
    <location>
        <begin position="303"/>
        <end position="376"/>
    </location>
</feature>
<name>A0A370DIX8_9GAMM</name>
<dbReference type="CDD" id="cd00082">
    <property type="entry name" value="HisKA"/>
    <property type="match status" value="1"/>
</dbReference>
<dbReference type="Gene3D" id="3.30.450.20">
    <property type="entry name" value="PAS domain"/>
    <property type="match status" value="1"/>
</dbReference>